<keyword evidence="1" id="KW-0472">Membrane</keyword>
<evidence type="ECO:0000313" key="2">
    <source>
        <dbReference type="EMBL" id="WGK93814.1"/>
    </source>
</evidence>
<keyword evidence="3" id="KW-1185">Reference proteome</keyword>
<feature type="transmembrane region" description="Helical" evidence="1">
    <location>
        <begin position="55"/>
        <end position="77"/>
    </location>
</feature>
<protein>
    <submittedName>
        <fullName evidence="2">Uncharacterized protein</fullName>
    </submittedName>
</protein>
<evidence type="ECO:0000313" key="3">
    <source>
        <dbReference type="Proteomes" id="UP001232117"/>
    </source>
</evidence>
<proteinExistence type="predicted"/>
<dbReference type="Proteomes" id="UP001232117">
    <property type="component" value="Chromosome"/>
</dbReference>
<keyword evidence="1" id="KW-1133">Transmembrane helix</keyword>
<dbReference type="RefSeq" id="WP_264533457.1">
    <property type="nucleotide sequence ID" value="NZ_CP092332.1"/>
</dbReference>
<reference evidence="2 3" key="1">
    <citation type="submission" date="2023-06" db="EMBL/GenBank/DDBJ databases">
        <title>Complete Genome Sequence of Flavobacterium keumense K3R-10.</title>
        <authorList>
            <person name="Jeong H."/>
            <person name="Jhang S.Y."/>
            <person name="Kim J.N."/>
        </authorList>
    </citation>
    <scope>NUCLEOTIDE SEQUENCE [LARGE SCALE GENOMIC DNA]</scope>
    <source>
        <strain evidence="2 3">K3R-10</strain>
    </source>
</reference>
<accession>A0ABY8N356</accession>
<sequence length="104" mass="12684">MNLHNYEEASEYEVANWLRDSKVLNLSNEQKANVFEVIKFSRFAFYKKRERISSIWIRLSIIFYPIVWFLLFLVLPFKFIAKGSWGYRTEDIKWFYKWGNDLGI</sequence>
<organism evidence="2 3">
    <name type="scientific">Flavobacterium keumense</name>
    <dbReference type="NCBI Taxonomy" id="1306518"/>
    <lineage>
        <taxon>Bacteria</taxon>
        <taxon>Pseudomonadati</taxon>
        <taxon>Bacteroidota</taxon>
        <taxon>Flavobacteriia</taxon>
        <taxon>Flavobacteriales</taxon>
        <taxon>Flavobacteriaceae</taxon>
        <taxon>Flavobacterium</taxon>
    </lineage>
</organism>
<name>A0ABY8N356_9FLAO</name>
<gene>
    <name evidence="2" type="ORF">MG292_06835</name>
</gene>
<evidence type="ECO:0000256" key="1">
    <source>
        <dbReference type="SAM" id="Phobius"/>
    </source>
</evidence>
<dbReference type="EMBL" id="CP092332">
    <property type="protein sequence ID" value="WGK93814.1"/>
    <property type="molecule type" value="Genomic_DNA"/>
</dbReference>
<keyword evidence="1" id="KW-0812">Transmembrane</keyword>